<reference evidence="7" key="1">
    <citation type="submission" date="2011-10" db="EMBL/GenBank/DDBJ databases">
        <title>The complete genome of chromosome of Thermovirga lienii DSM 17291.</title>
        <authorList>
            <consortium name="US DOE Joint Genome Institute (JGI-PGF)"/>
            <person name="Lucas S."/>
            <person name="Copeland A."/>
            <person name="Lapidus A."/>
            <person name="Glavina del Rio T."/>
            <person name="Dalin E."/>
            <person name="Tice H."/>
            <person name="Bruce D."/>
            <person name="Goodwin L."/>
            <person name="Pitluck S."/>
            <person name="Peters L."/>
            <person name="Mikhailova N."/>
            <person name="Saunders E."/>
            <person name="Kyrpides N."/>
            <person name="Mavromatis K."/>
            <person name="Ivanova N."/>
            <person name="Last F.I."/>
            <person name="Brettin T."/>
            <person name="Detter J.C."/>
            <person name="Han C."/>
            <person name="Larimer F."/>
            <person name="Land M."/>
            <person name="Hauser L."/>
            <person name="Markowitz V."/>
            <person name="Cheng J.-F."/>
            <person name="Hugenholtz P."/>
            <person name="Woyke T."/>
            <person name="Wu D."/>
            <person name="Spring S."/>
            <person name="Schroeder M."/>
            <person name="Brambilla E.-M."/>
            <person name="Klenk H.-P."/>
            <person name="Eisen J.A."/>
        </authorList>
    </citation>
    <scope>NUCLEOTIDE SEQUENCE [LARGE SCALE GENOMIC DNA]</scope>
    <source>
        <strain evidence="7">ATCC BAA-1197 / DSM 17291 / Cas60314</strain>
    </source>
</reference>
<dbReference type="GO" id="GO:0032259">
    <property type="term" value="P:methylation"/>
    <property type="evidence" value="ECO:0007669"/>
    <property type="project" value="UniProtKB-KW"/>
</dbReference>
<dbReference type="GO" id="GO:0005737">
    <property type="term" value="C:cytoplasm"/>
    <property type="evidence" value="ECO:0007669"/>
    <property type="project" value="TreeGrafter"/>
</dbReference>
<dbReference type="HOGENOM" id="CLU_024927_5_1_0"/>
<protein>
    <recommendedName>
        <fullName evidence="4">Methyltransferase</fullName>
        <ecNumber evidence="4">2.1.1.-</ecNumber>
    </recommendedName>
</protein>
<name>G7V6T6_THELD</name>
<dbReference type="KEGG" id="tli:Tlie_0306"/>
<evidence type="ECO:0000256" key="2">
    <source>
        <dbReference type="ARBA" id="ARBA00022603"/>
    </source>
</evidence>
<dbReference type="PRINTS" id="PR00508">
    <property type="entry name" value="S21N4MTFRASE"/>
</dbReference>
<dbReference type="PANTHER" id="PTHR13370">
    <property type="entry name" value="RNA METHYLASE-RELATED"/>
    <property type="match status" value="1"/>
</dbReference>
<dbReference type="InterPro" id="IPR029063">
    <property type="entry name" value="SAM-dependent_MTases_sf"/>
</dbReference>
<dbReference type="InterPro" id="IPR002052">
    <property type="entry name" value="DNA_methylase_N6_adenine_CS"/>
</dbReference>
<keyword evidence="7" id="KW-1185">Reference proteome</keyword>
<dbReference type="AlphaFoldDB" id="G7V6T6"/>
<reference evidence="6 7" key="2">
    <citation type="journal article" date="2012" name="Stand. Genomic Sci.">
        <title>Genome sequence of the moderately thermophilic, amino-acid-degrading and sulfur-reducing bacterium Thermovirga lienii type strain (Cas60314(T)).</title>
        <authorList>
            <person name="Goker M."/>
            <person name="Saunders E."/>
            <person name="Lapidus A."/>
            <person name="Nolan M."/>
            <person name="Lucas S."/>
            <person name="Hammon N."/>
            <person name="Deshpande S."/>
            <person name="Cheng J.F."/>
            <person name="Han C."/>
            <person name="Tapia R."/>
            <person name="Goodwin L.A."/>
            <person name="Pitluck S."/>
            <person name="Liolios K."/>
            <person name="Mavromatis K."/>
            <person name="Pagani I."/>
            <person name="Ivanova N."/>
            <person name="Mikhailova N."/>
            <person name="Pati A."/>
            <person name="Chen A."/>
            <person name="Palaniappan K."/>
            <person name="Land M."/>
            <person name="Chang Y.J."/>
            <person name="Jeffries C.D."/>
            <person name="Brambilla E.M."/>
            <person name="Rohde M."/>
            <person name="Spring S."/>
            <person name="Detter J.C."/>
            <person name="Woyke T."/>
            <person name="Bristow J."/>
            <person name="Eisen J.A."/>
            <person name="Markowitz V."/>
            <person name="Hugenholtz P."/>
            <person name="Kyrpides N.C."/>
            <person name="Klenk H.P."/>
        </authorList>
    </citation>
    <scope>NUCLEOTIDE SEQUENCE [LARGE SCALE GENOMIC DNA]</scope>
    <source>
        <strain evidence="7">ATCC BAA-1197 / DSM 17291 / Cas60314</strain>
    </source>
</reference>
<dbReference type="eggNOG" id="COG0863">
    <property type="taxonomic scope" value="Bacteria"/>
</dbReference>
<dbReference type="Pfam" id="PF01555">
    <property type="entry name" value="N6_N4_Mtase"/>
    <property type="match status" value="1"/>
</dbReference>
<evidence type="ECO:0000313" key="7">
    <source>
        <dbReference type="Proteomes" id="UP000005868"/>
    </source>
</evidence>
<dbReference type="REBASE" id="41267">
    <property type="entry name" value="M.Tli17291ORF306P"/>
</dbReference>
<dbReference type="SUPFAM" id="SSF53335">
    <property type="entry name" value="S-adenosyl-L-methionine-dependent methyltransferases"/>
    <property type="match status" value="1"/>
</dbReference>
<dbReference type="PANTHER" id="PTHR13370:SF3">
    <property type="entry name" value="TRNA (GUANINE(10)-N2)-METHYLTRANSFERASE HOMOLOG"/>
    <property type="match status" value="1"/>
</dbReference>
<organism evidence="6 7">
    <name type="scientific">Thermovirga lienii (strain ATCC BAA-1197 / DSM 17291 / Cas60314)</name>
    <dbReference type="NCBI Taxonomy" id="580340"/>
    <lineage>
        <taxon>Bacteria</taxon>
        <taxon>Thermotogati</taxon>
        <taxon>Synergistota</taxon>
        <taxon>Synergistia</taxon>
        <taxon>Synergistales</taxon>
        <taxon>Thermovirgaceae</taxon>
        <taxon>Thermovirga</taxon>
    </lineage>
</organism>
<dbReference type="Gene3D" id="3.40.50.150">
    <property type="entry name" value="Vaccinia Virus protein VP39"/>
    <property type="match status" value="1"/>
</dbReference>
<dbReference type="OrthoDB" id="9773571at2"/>
<evidence type="ECO:0000259" key="5">
    <source>
        <dbReference type="Pfam" id="PF01555"/>
    </source>
</evidence>
<dbReference type="eggNOG" id="COG2189">
    <property type="taxonomic scope" value="Bacteria"/>
</dbReference>
<dbReference type="InterPro" id="IPR001091">
    <property type="entry name" value="RM_Methyltransferase"/>
</dbReference>
<proteinExistence type="inferred from homology"/>
<dbReference type="GO" id="GO:0003677">
    <property type="term" value="F:DNA binding"/>
    <property type="evidence" value="ECO:0007669"/>
    <property type="project" value="InterPro"/>
</dbReference>
<comment type="similarity">
    <text evidence="1 4">Belongs to the N(4)/N(6)-methyltransferase family.</text>
</comment>
<gene>
    <name evidence="6" type="ordered locus">Tlie_0306</name>
</gene>
<keyword evidence="3" id="KW-0808">Transferase</keyword>
<accession>G7V6T6</accession>
<evidence type="ECO:0000256" key="1">
    <source>
        <dbReference type="ARBA" id="ARBA00006594"/>
    </source>
</evidence>
<dbReference type="STRING" id="580340.Tlie_0306"/>
<sequence>MKAYFSDIGIRLYLGDVIEVLKELPEESIDLIFADPPYNLSNDGFTCHAGKRVSVNKGDWDKSRGIDEDFQFHYKWIEACKRVLKPNGSLWISGTYHSIYACGFALQKQGWHLINDICWFKPNASPNLSCRMFTASHETLLWAKKNKKAKHTFNYDLMKNGNWDGDFIKKPNKQMRSVWAINTPKNGEKKYGKHPTQKPEALLERIILASSNEGDIVLDPFCGSGTTGVVAIRHKRKFVGIDSERKYLNELAIPRLKDEINQRKQSLSFNVSSIRENIAEYGMLP</sequence>
<feature type="domain" description="DNA methylase N-4/N-6" evidence="5">
    <location>
        <begin position="29"/>
        <end position="249"/>
    </location>
</feature>
<evidence type="ECO:0000256" key="4">
    <source>
        <dbReference type="RuleBase" id="RU362026"/>
    </source>
</evidence>
<dbReference type="GO" id="GO:0009007">
    <property type="term" value="F:site-specific DNA-methyltransferase (adenine-specific) activity"/>
    <property type="evidence" value="ECO:0007669"/>
    <property type="project" value="TreeGrafter"/>
</dbReference>
<keyword evidence="2 6" id="KW-0489">Methyltransferase</keyword>
<dbReference type="CDD" id="cd02440">
    <property type="entry name" value="AdoMet_MTases"/>
    <property type="match status" value="1"/>
</dbReference>
<dbReference type="EC" id="2.1.1.-" evidence="4"/>
<dbReference type="GO" id="GO:0008170">
    <property type="term" value="F:N-methyltransferase activity"/>
    <property type="evidence" value="ECO:0007669"/>
    <property type="project" value="InterPro"/>
</dbReference>
<evidence type="ECO:0000256" key="3">
    <source>
        <dbReference type="ARBA" id="ARBA00022679"/>
    </source>
</evidence>
<evidence type="ECO:0000313" key="6">
    <source>
        <dbReference type="EMBL" id="AER66045.1"/>
    </source>
</evidence>
<dbReference type="EMBL" id="CP003096">
    <property type="protein sequence ID" value="AER66045.1"/>
    <property type="molecule type" value="Genomic_DNA"/>
</dbReference>
<dbReference type="Proteomes" id="UP000005868">
    <property type="component" value="Chromosome"/>
</dbReference>
<dbReference type="PROSITE" id="PS00092">
    <property type="entry name" value="N6_MTASE"/>
    <property type="match status" value="1"/>
</dbReference>
<dbReference type="InterPro" id="IPR002941">
    <property type="entry name" value="DNA_methylase_N4/N6"/>
</dbReference>